<feature type="compositionally biased region" description="Basic and acidic residues" evidence="1">
    <location>
        <begin position="105"/>
        <end position="121"/>
    </location>
</feature>
<protein>
    <recommendedName>
        <fullName evidence="3">EfeO-type cupredoxin-like domain-containing protein</fullName>
    </recommendedName>
</protein>
<dbReference type="InterPro" id="IPR008972">
    <property type="entry name" value="Cupredoxin"/>
</dbReference>
<evidence type="ECO:0000256" key="1">
    <source>
        <dbReference type="SAM" id="MobiDB-lite"/>
    </source>
</evidence>
<gene>
    <name evidence="2" type="ORF">MGWOODY_Clf698</name>
</gene>
<dbReference type="SUPFAM" id="SSF49503">
    <property type="entry name" value="Cupredoxins"/>
    <property type="match status" value="1"/>
</dbReference>
<dbReference type="EMBL" id="FAXA01000332">
    <property type="protein sequence ID" value="CUV02934.1"/>
    <property type="molecule type" value="Genomic_DNA"/>
</dbReference>
<reference evidence="2" key="1">
    <citation type="submission" date="2015-10" db="EMBL/GenBank/DDBJ databases">
        <authorList>
            <person name="Gilbert D.G."/>
        </authorList>
    </citation>
    <scope>NUCLEOTIDE SEQUENCE</scope>
</reference>
<feature type="compositionally biased region" description="Acidic residues" evidence="1">
    <location>
        <begin position="122"/>
        <end position="137"/>
    </location>
</feature>
<sequence length="148" mass="16508">MNTKKLKLTGLLLAVGLIAIIAGVGCSGGDPQELDIEVRIDHGVMNPETIEVIQGDMVTLKILADEGGEFHLHTYDIEMDIEASSETDFFFVAEATGRFKITYHPQDESEHNEEENGHNEEEREGEEEHDQQDEAGEIEVGFLEVQPR</sequence>
<feature type="region of interest" description="Disordered" evidence="1">
    <location>
        <begin position="102"/>
        <end position="148"/>
    </location>
</feature>
<organism evidence="2">
    <name type="scientific">hydrothermal vent metagenome</name>
    <dbReference type="NCBI Taxonomy" id="652676"/>
    <lineage>
        <taxon>unclassified sequences</taxon>
        <taxon>metagenomes</taxon>
        <taxon>ecological metagenomes</taxon>
    </lineage>
</organism>
<accession>A0A160V9Y8</accession>
<evidence type="ECO:0008006" key="3">
    <source>
        <dbReference type="Google" id="ProtNLM"/>
    </source>
</evidence>
<evidence type="ECO:0000313" key="2">
    <source>
        <dbReference type="EMBL" id="CUV02934.1"/>
    </source>
</evidence>
<dbReference type="AlphaFoldDB" id="A0A160V9Y8"/>
<proteinExistence type="predicted"/>
<dbReference type="Gene3D" id="2.60.40.420">
    <property type="entry name" value="Cupredoxins - blue copper proteins"/>
    <property type="match status" value="1"/>
</dbReference>
<name>A0A160V9Y8_9ZZZZ</name>
<dbReference type="PROSITE" id="PS51257">
    <property type="entry name" value="PROKAR_LIPOPROTEIN"/>
    <property type="match status" value="1"/>
</dbReference>